<keyword evidence="5 8" id="KW-0808">Transferase</keyword>
<dbReference type="InterPro" id="IPR037022">
    <property type="entry name" value="Formyl_trans_C_sf"/>
</dbReference>
<dbReference type="EC" id="2.1.2.9" evidence="3 8"/>
<comment type="catalytic activity">
    <reaction evidence="7 8">
        <text>L-methionyl-tRNA(fMet) + (6R)-10-formyltetrahydrofolate = N-formyl-L-methionyl-tRNA(fMet) + (6S)-5,6,7,8-tetrahydrofolate + H(+)</text>
        <dbReference type="Rhea" id="RHEA:24380"/>
        <dbReference type="Rhea" id="RHEA-COMP:9952"/>
        <dbReference type="Rhea" id="RHEA-COMP:9953"/>
        <dbReference type="ChEBI" id="CHEBI:15378"/>
        <dbReference type="ChEBI" id="CHEBI:57453"/>
        <dbReference type="ChEBI" id="CHEBI:78530"/>
        <dbReference type="ChEBI" id="CHEBI:78844"/>
        <dbReference type="ChEBI" id="CHEBI:195366"/>
        <dbReference type="EC" id="2.1.2.9"/>
    </reaction>
</comment>
<dbReference type="CDD" id="cd08704">
    <property type="entry name" value="Met_tRNA_FMT_C"/>
    <property type="match status" value="1"/>
</dbReference>
<evidence type="ECO:0000259" key="11">
    <source>
        <dbReference type="Pfam" id="PF02911"/>
    </source>
</evidence>
<evidence type="ECO:0000313" key="13">
    <source>
        <dbReference type="Proteomes" id="UP000318509"/>
    </source>
</evidence>
<evidence type="ECO:0000259" key="10">
    <source>
        <dbReference type="Pfam" id="PF00551"/>
    </source>
</evidence>
<feature type="domain" description="Formyl transferase C-terminal" evidence="11">
    <location>
        <begin position="202"/>
        <end position="299"/>
    </location>
</feature>
<dbReference type="Pfam" id="PF00551">
    <property type="entry name" value="Formyl_trans_N"/>
    <property type="match status" value="1"/>
</dbReference>
<accession>A0A537JWP3</accession>
<dbReference type="Gene3D" id="3.40.50.170">
    <property type="entry name" value="Formyl transferase, N-terminal domain"/>
    <property type="match status" value="1"/>
</dbReference>
<evidence type="ECO:0000256" key="2">
    <source>
        <dbReference type="ARBA" id="ARBA00010699"/>
    </source>
</evidence>
<evidence type="ECO:0000256" key="7">
    <source>
        <dbReference type="ARBA" id="ARBA00048558"/>
    </source>
</evidence>
<organism evidence="12 13">
    <name type="scientific">Candidatus Segetimicrobium genomatis</name>
    <dbReference type="NCBI Taxonomy" id="2569760"/>
    <lineage>
        <taxon>Bacteria</taxon>
        <taxon>Bacillati</taxon>
        <taxon>Candidatus Sysuimicrobiota</taxon>
        <taxon>Candidatus Sysuimicrobiia</taxon>
        <taxon>Candidatus Sysuimicrobiales</taxon>
        <taxon>Candidatus Segetimicrobiaceae</taxon>
        <taxon>Candidatus Segetimicrobium</taxon>
    </lineage>
</organism>
<dbReference type="PANTHER" id="PTHR11138">
    <property type="entry name" value="METHIONYL-TRNA FORMYLTRANSFERASE"/>
    <property type="match status" value="1"/>
</dbReference>
<feature type="region of interest" description="Disordered" evidence="9">
    <location>
        <begin position="303"/>
        <end position="340"/>
    </location>
</feature>
<sequence>MRLVFMGTPEFAVPSLEAVLAVSDVAAVVTRPDAPQGRGRRVTPPPVAAVAAQYGLEVLQPPSLRAPEPLARLRELRPDLVVVVAFGRIVPPEVLAVAPMGGINLHPSLLPRYRGAAPIPRAIAAGDAETGVTVIHLTQDLDAGDIILQRAVPIRPDDATATLEPRLARCGAALLVETLGLLEAGRAPRRPQDPAGVTIAPKLSREEARLRWTDPAVTLANLVRALDPWPVAYTEVAGAPLKIWRAAALAEGGREAPGTVVRAGDEGLVVATGAGRLLILEVQPPSGRRMTAAEYLRGHPIAPGTVLGAPPPDPTVERNANPAAGPPGAAKIRGVPRAGR</sequence>
<dbReference type="InterPro" id="IPR005794">
    <property type="entry name" value="Fmt"/>
</dbReference>
<keyword evidence="6 8" id="KW-0648">Protein biosynthesis</keyword>
<dbReference type="InterPro" id="IPR044135">
    <property type="entry name" value="Met-tRNA-FMT_C"/>
</dbReference>
<evidence type="ECO:0000256" key="1">
    <source>
        <dbReference type="ARBA" id="ARBA00002606"/>
    </source>
</evidence>
<dbReference type="GO" id="GO:0005829">
    <property type="term" value="C:cytosol"/>
    <property type="evidence" value="ECO:0007669"/>
    <property type="project" value="TreeGrafter"/>
</dbReference>
<evidence type="ECO:0000313" key="12">
    <source>
        <dbReference type="EMBL" id="TMI87968.1"/>
    </source>
</evidence>
<dbReference type="InterPro" id="IPR011034">
    <property type="entry name" value="Formyl_transferase-like_C_sf"/>
</dbReference>
<dbReference type="FunFam" id="3.40.50.12230:FF:000001">
    <property type="entry name" value="Methionyl-tRNA formyltransferase"/>
    <property type="match status" value="1"/>
</dbReference>
<feature type="binding site" evidence="8">
    <location>
        <begin position="108"/>
        <end position="111"/>
    </location>
    <ligand>
        <name>(6S)-5,6,7,8-tetrahydrofolate</name>
        <dbReference type="ChEBI" id="CHEBI:57453"/>
    </ligand>
</feature>
<comment type="function">
    <text evidence="1 8">Attaches a formyl group to the free amino group of methionyl-tRNA(fMet). The formyl group appears to play a dual role in the initiator identity of N-formylmethionyl-tRNA by promoting its recognition by IF2 and preventing the misappropriation of this tRNA by the elongation apparatus.</text>
</comment>
<dbReference type="HAMAP" id="MF_00182">
    <property type="entry name" value="Formyl_trans"/>
    <property type="match status" value="1"/>
</dbReference>
<gene>
    <name evidence="8" type="primary">fmt</name>
    <name evidence="12" type="ORF">E6H00_14125</name>
</gene>
<comment type="caution">
    <text evidence="12">The sequence shown here is derived from an EMBL/GenBank/DDBJ whole genome shotgun (WGS) entry which is preliminary data.</text>
</comment>
<proteinExistence type="inferred from homology"/>
<evidence type="ECO:0000256" key="5">
    <source>
        <dbReference type="ARBA" id="ARBA00022679"/>
    </source>
</evidence>
<evidence type="ECO:0000256" key="3">
    <source>
        <dbReference type="ARBA" id="ARBA00012261"/>
    </source>
</evidence>
<dbReference type="PANTHER" id="PTHR11138:SF5">
    <property type="entry name" value="METHIONYL-TRNA FORMYLTRANSFERASE, MITOCHONDRIAL"/>
    <property type="match status" value="1"/>
</dbReference>
<name>A0A537JWP3_9BACT</name>
<evidence type="ECO:0000256" key="4">
    <source>
        <dbReference type="ARBA" id="ARBA00016014"/>
    </source>
</evidence>
<evidence type="ECO:0000256" key="8">
    <source>
        <dbReference type="HAMAP-Rule" id="MF_00182"/>
    </source>
</evidence>
<dbReference type="SUPFAM" id="SSF50486">
    <property type="entry name" value="FMT C-terminal domain-like"/>
    <property type="match status" value="1"/>
</dbReference>
<reference evidence="12 13" key="1">
    <citation type="journal article" date="2019" name="Nat. Microbiol.">
        <title>Mediterranean grassland soil C-N compound turnover is dependent on rainfall and depth, and is mediated by genomically divergent microorganisms.</title>
        <authorList>
            <person name="Diamond S."/>
            <person name="Andeer P.F."/>
            <person name="Li Z."/>
            <person name="Crits-Christoph A."/>
            <person name="Burstein D."/>
            <person name="Anantharaman K."/>
            <person name="Lane K.R."/>
            <person name="Thomas B.C."/>
            <person name="Pan C."/>
            <person name="Northen T.R."/>
            <person name="Banfield J.F."/>
        </authorList>
    </citation>
    <scope>NUCLEOTIDE SEQUENCE [LARGE SCALE GENOMIC DNA]</scope>
    <source>
        <strain evidence="12">NP_3</strain>
    </source>
</reference>
<comment type="similarity">
    <text evidence="2 8">Belongs to the Fmt family.</text>
</comment>
<feature type="domain" description="Formyl transferase N-terminal" evidence="10">
    <location>
        <begin position="4"/>
        <end position="179"/>
    </location>
</feature>
<feature type="compositionally biased region" description="Low complexity" evidence="9">
    <location>
        <begin position="319"/>
        <end position="330"/>
    </location>
</feature>
<protein>
    <recommendedName>
        <fullName evidence="4 8">Methionyl-tRNA formyltransferase</fullName>
        <ecNumber evidence="3 8">2.1.2.9</ecNumber>
    </recommendedName>
</protein>
<dbReference type="SUPFAM" id="SSF53328">
    <property type="entry name" value="Formyltransferase"/>
    <property type="match status" value="1"/>
</dbReference>
<dbReference type="InterPro" id="IPR002376">
    <property type="entry name" value="Formyl_transf_N"/>
</dbReference>
<dbReference type="InterPro" id="IPR005793">
    <property type="entry name" value="Formyl_trans_C"/>
</dbReference>
<dbReference type="Proteomes" id="UP000318509">
    <property type="component" value="Unassembled WGS sequence"/>
</dbReference>
<evidence type="ECO:0000256" key="9">
    <source>
        <dbReference type="SAM" id="MobiDB-lite"/>
    </source>
</evidence>
<dbReference type="InterPro" id="IPR036477">
    <property type="entry name" value="Formyl_transf_N_sf"/>
</dbReference>
<dbReference type="AlphaFoldDB" id="A0A537JWP3"/>
<dbReference type="EMBL" id="VBAK01000148">
    <property type="protein sequence ID" value="TMI87968.1"/>
    <property type="molecule type" value="Genomic_DNA"/>
</dbReference>
<dbReference type="InterPro" id="IPR041711">
    <property type="entry name" value="Met-tRNA-FMT_N"/>
</dbReference>
<dbReference type="GO" id="GO:0004479">
    <property type="term" value="F:methionyl-tRNA formyltransferase activity"/>
    <property type="evidence" value="ECO:0007669"/>
    <property type="project" value="UniProtKB-UniRule"/>
</dbReference>
<dbReference type="Pfam" id="PF02911">
    <property type="entry name" value="Formyl_trans_C"/>
    <property type="match status" value="1"/>
</dbReference>
<dbReference type="CDD" id="cd08646">
    <property type="entry name" value="FMT_core_Met-tRNA-FMT_N"/>
    <property type="match status" value="1"/>
</dbReference>
<dbReference type="Gene3D" id="3.10.25.10">
    <property type="entry name" value="Formyl transferase, C-terminal domain"/>
    <property type="match status" value="1"/>
</dbReference>
<evidence type="ECO:0000256" key="6">
    <source>
        <dbReference type="ARBA" id="ARBA00022917"/>
    </source>
</evidence>
<dbReference type="NCBIfam" id="TIGR00460">
    <property type="entry name" value="fmt"/>
    <property type="match status" value="1"/>
</dbReference>